<keyword evidence="4" id="KW-0808">Transferase</keyword>
<feature type="transmembrane region" description="Helical" evidence="9">
    <location>
        <begin position="172"/>
        <end position="192"/>
    </location>
</feature>
<protein>
    <recommendedName>
        <fullName evidence="2">histidine kinase</fullName>
        <ecNumber evidence="2">2.7.13.3</ecNumber>
    </recommendedName>
</protein>
<keyword evidence="6" id="KW-0418">Kinase</keyword>
<dbReference type="Pfam" id="PF00512">
    <property type="entry name" value="HisKA"/>
    <property type="match status" value="1"/>
</dbReference>
<dbReference type="InterPro" id="IPR003661">
    <property type="entry name" value="HisK_dim/P_dom"/>
</dbReference>
<evidence type="ECO:0000256" key="5">
    <source>
        <dbReference type="ARBA" id="ARBA00022741"/>
    </source>
</evidence>
<gene>
    <name evidence="12" type="ORF">ACFFH4_04635</name>
</gene>
<evidence type="ECO:0000256" key="8">
    <source>
        <dbReference type="ARBA" id="ARBA00023012"/>
    </source>
</evidence>
<dbReference type="EC" id="2.7.13.3" evidence="2"/>
<dbReference type="InterPro" id="IPR000700">
    <property type="entry name" value="PAS-assoc_C"/>
</dbReference>
<dbReference type="SMART" id="SM00387">
    <property type="entry name" value="HATPase_c"/>
    <property type="match status" value="1"/>
</dbReference>
<feature type="transmembrane region" description="Helical" evidence="9">
    <location>
        <begin position="108"/>
        <end position="137"/>
    </location>
</feature>
<dbReference type="InterPro" id="IPR035965">
    <property type="entry name" value="PAS-like_dom_sf"/>
</dbReference>
<feature type="transmembrane region" description="Helical" evidence="9">
    <location>
        <begin position="149"/>
        <end position="166"/>
    </location>
</feature>
<evidence type="ECO:0000313" key="13">
    <source>
        <dbReference type="Proteomes" id="UP001589833"/>
    </source>
</evidence>
<evidence type="ECO:0000313" key="12">
    <source>
        <dbReference type="EMBL" id="MFC0558332.1"/>
    </source>
</evidence>
<evidence type="ECO:0000256" key="4">
    <source>
        <dbReference type="ARBA" id="ARBA00022679"/>
    </source>
</evidence>
<feature type="domain" description="PAC" evidence="11">
    <location>
        <begin position="269"/>
        <end position="320"/>
    </location>
</feature>
<organism evidence="12 13">
    <name type="scientific">Halalkalibacter alkalisediminis</name>
    <dbReference type="NCBI Taxonomy" id="935616"/>
    <lineage>
        <taxon>Bacteria</taxon>
        <taxon>Bacillati</taxon>
        <taxon>Bacillota</taxon>
        <taxon>Bacilli</taxon>
        <taxon>Bacillales</taxon>
        <taxon>Bacillaceae</taxon>
        <taxon>Halalkalibacter</taxon>
    </lineage>
</organism>
<keyword evidence="9" id="KW-0472">Membrane</keyword>
<keyword evidence="3" id="KW-0597">Phosphoprotein</keyword>
<dbReference type="RefSeq" id="WP_273840990.1">
    <property type="nucleotide sequence ID" value="NZ_JAQQWT010000003.1"/>
</dbReference>
<dbReference type="SUPFAM" id="SSF55785">
    <property type="entry name" value="PYP-like sensor domain (PAS domain)"/>
    <property type="match status" value="1"/>
</dbReference>
<keyword evidence="9" id="KW-0812">Transmembrane</keyword>
<evidence type="ECO:0000256" key="7">
    <source>
        <dbReference type="ARBA" id="ARBA00022840"/>
    </source>
</evidence>
<sequence length="538" mass="60954">MSFNKLLVILLLSTSIFLLVHFTIILPPSGNALTLASTIYLASIFIFGLNMTLTLLFISSVLHVLINRQTIFRRKLFNFSMYAIMIIGAYSVFVLTGGTAGEIHLSQIFSYMLTIASYSGINILMIGLYFLVAGSDVFRITKESMKETLYHYLVTLGLALMLAMLIESNTILGIIVFTLLLVTITIVFRKYFYLYQESLKAQKFREQILNSLPVGIITIEKQFADLSLNTSAERLLEMNAEDLKVTVADPLKASNDELWHILSSQKICHNVKVRFTKGKDDYLLLVSQSELFDIDEKLIGTIFFFIDITNTEKLEKRIHQSEKLALLGELSAGAAHEIRNPLTVIQGFFSLIKESLSEEDRNKFQVPLIITEFSRINSIIEEMLMLAKPGAPVLKVMTFKDVLDELPYLYNKSDELKFEVNLDNHLLLIDPKQMKQVLYNLIRNSSEAMKGKGTISMYSKVDHEHFYFFFQDTGPGIPVETKESLFNPFSTSKDTGTGLGLTIAQRIIEYHNGTIELFSSSEKGTTFLITLELMKKVD</sequence>
<dbReference type="InterPro" id="IPR005467">
    <property type="entry name" value="His_kinase_dom"/>
</dbReference>
<dbReference type="InterPro" id="IPR004358">
    <property type="entry name" value="Sig_transdc_His_kin-like_C"/>
</dbReference>
<keyword evidence="7" id="KW-0067">ATP-binding</keyword>
<dbReference type="PANTHER" id="PTHR43065:SF10">
    <property type="entry name" value="PEROXIDE STRESS-ACTIVATED HISTIDINE KINASE MAK3"/>
    <property type="match status" value="1"/>
</dbReference>
<keyword evidence="9" id="KW-1133">Transmembrane helix</keyword>
<dbReference type="PANTHER" id="PTHR43065">
    <property type="entry name" value="SENSOR HISTIDINE KINASE"/>
    <property type="match status" value="1"/>
</dbReference>
<dbReference type="Pfam" id="PF02518">
    <property type="entry name" value="HATPase_c"/>
    <property type="match status" value="1"/>
</dbReference>
<dbReference type="PROSITE" id="PS50109">
    <property type="entry name" value="HIS_KIN"/>
    <property type="match status" value="1"/>
</dbReference>
<proteinExistence type="predicted"/>
<dbReference type="EMBL" id="JBHLTR010000004">
    <property type="protein sequence ID" value="MFC0558332.1"/>
    <property type="molecule type" value="Genomic_DNA"/>
</dbReference>
<evidence type="ECO:0000256" key="2">
    <source>
        <dbReference type="ARBA" id="ARBA00012438"/>
    </source>
</evidence>
<feature type="transmembrane region" description="Helical" evidence="9">
    <location>
        <begin position="42"/>
        <end position="64"/>
    </location>
</feature>
<dbReference type="Gene3D" id="3.30.565.10">
    <property type="entry name" value="Histidine kinase-like ATPase, C-terminal domain"/>
    <property type="match status" value="1"/>
</dbReference>
<comment type="catalytic activity">
    <reaction evidence="1">
        <text>ATP + protein L-histidine = ADP + protein N-phospho-L-histidine.</text>
        <dbReference type="EC" id="2.7.13.3"/>
    </reaction>
</comment>
<evidence type="ECO:0000259" key="11">
    <source>
        <dbReference type="PROSITE" id="PS50113"/>
    </source>
</evidence>
<feature type="domain" description="Histidine kinase" evidence="10">
    <location>
        <begin position="333"/>
        <end position="535"/>
    </location>
</feature>
<dbReference type="Gene3D" id="1.10.287.130">
    <property type="match status" value="1"/>
</dbReference>
<evidence type="ECO:0000259" key="10">
    <source>
        <dbReference type="PROSITE" id="PS50109"/>
    </source>
</evidence>
<accession>A0ABV6NC14</accession>
<comment type="caution">
    <text evidence="12">The sequence shown here is derived from an EMBL/GenBank/DDBJ whole genome shotgun (WGS) entry which is preliminary data.</text>
</comment>
<dbReference type="InterPro" id="IPR000014">
    <property type="entry name" value="PAS"/>
</dbReference>
<keyword evidence="13" id="KW-1185">Reference proteome</keyword>
<keyword evidence="5" id="KW-0547">Nucleotide-binding</keyword>
<dbReference type="Proteomes" id="UP001589833">
    <property type="component" value="Unassembled WGS sequence"/>
</dbReference>
<dbReference type="InterPro" id="IPR036890">
    <property type="entry name" value="HATPase_C_sf"/>
</dbReference>
<name>A0ABV6NC14_9BACI</name>
<dbReference type="PRINTS" id="PR00344">
    <property type="entry name" value="BCTRLSENSOR"/>
</dbReference>
<evidence type="ECO:0000256" key="3">
    <source>
        <dbReference type="ARBA" id="ARBA00022553"/>
    </source>
</evidence>
<reference evidence="12 13" key="1">
    <citation type="submission" date="2024-09" db="EMBL/GenBank/DDBJ databases">
        <authorList>
            <person name="Sun Q."/>
            <person name="Mori K."/>
        </authorList>
    </citation>
    <scope>NUCLEOTIDE SEQUENCE [LARGE SCALE GENOMIC DNA]</scope>
    <source>
        <strain evidence="12 13">NCAIM B.02301</strain>
    </source>
</reference>
<keyword evidence="8" id="KW-0902">Two-component regulatory system</keyword>
<dbReference type="NCBIfam" id="TIGR00229">
    <property type="entry name" value="sensory_box"/>
    <property type="match status" value="1"/>
</dbReference>
<dbReference type="CDD" id="cd00082">
    <property type="entry name" value="HisKA"/>
    <property type="match status" value="1"/>
</dbReference>
<dbReference type="SUPFAM" id="SSF47384">
    <property type="entry name" value="Homodimeric domain of signal transducing histidine kinase"/>
    <property type="match status" value="1"/>
</dbReference>
<feature type="transmembrane region" description="Helical" evidence="9">
    <location>
        <begin position="76"/>
        <end position="96"/>
    </location>
</feature>
<dbReference type="PROSITE" id="PS50113">
    <property type="entry name" value="PAC"/>
    <property type="match status" value="1"/>
</dbReference>
<dbReference type="InterPro" id="IPR003594">
    <property type="entry name" value="HATPase_dom"/>
</dbReference>
<dbReference type="Gene3D" id="3.30.450.20">
    <property type="entry name" value="PAS domain"/>
    <property type="match status" value="1"/>
</dbReference>
<dbReference type="InterPro" id="IPR036097">
    <property type="entry name" value="HisK_dim/P_sf"/>
</dbReference>
<evidence type="ECO:0000256" key="1">
    <source>
        <dbReference type="ARBA" id="ARBA00000085"/>
    </source>
</evidence>
<evidence type="ECO:0000256" key="6">
    <source>
        <dbReference type="ARBA" id="ARBA00022777"/>
    </source>
</evidence>
<dbReference type="SUPFAM" id="SSF55874">
    <property type="entry name" value="ATPase domain of HSP90 chaperone/DNA topoisomerase II/histidine kinase"/>
    <property type="match status" value="1"/>
</dbReference>
<dbReference type="SMART" id="SM00388">
    <property type="entry name" value="HisKA"/>
    <property type="match status" value="1"/>
</dbReference>
<evidence type="ECO:0000256" key="9">
    <source>
        <dbReference type="SAM" id="Phobius"/>
    </source>
</evidence>